<comment type="caution">
    <text evidence="1">The sequence shown here is derived from an EMBL/GenBank/DDBJ whole genome shotgun (WGS) entry which is preliminary data.</text>
</comment>
<gene>
    <name evidence="1" type="ORF">DI556_11125</name>
</gene>
<dbReference type="AlphaFoldDB" id="A0A2W5NF53"/>
<dbReference type="InterPro" id="IPR006311">
    <property type="entry name" value="TAT_signal"/>
</dbReference>
<evidence type="ECO:0000313" key="1">
    <source>
        <dbReference type="EMBL" id="PZQ49415.1"/>
    </source>
</evidence>
<reference evidence="1 2" key="1">
    <citation type="submission" date="2017-08" db="EMBL/GenBank/DDBJ databases">
        <title>Infants hospitalized years apart are colonized by the same room-sourced microbial strains.</title>
        <authorList>
            <person name="Brooks B."/>
            <person name="Olm M.R."/>
            <person name="Firek B.A."/>
            <person name="Baker R."/>
            <person name="Thomas B.C."/>
            <person name="Morowitz M.J."/>
            <person name="Banfield J.F."/>
        </authorList>
    </citation>
    <scope>NUCLEOTIDE SEQUENCE [LARGE SCALE GENOMIC DNA]</scope>
    <source>
        <strain evidence="1">S2_005_002_R2_34</strain>
    </source>
</reference>
<name>A0A2W5NF53_RHOSU</name>
<organism evidence="1 2">
    <name type="scientific">Rhodovulum sulfidophilum</name>
    <name type="common">Rhodobacter sulfidophilus</name>
    <dbReference type="NCBI Taxonomy" id="35806"/>
    <lineage>
        <taxon>Bacteria</taxon>
        <taxon>Pseudomonadati</taxon>
        <taxon>Pseudomonadota</taxon>
        <taxon>Alphaproteobacteria</taxon>
        <taxon>Rhodobacterales</taxon>
        <taxon>Paracoccaceae</taxon>
        <taxon>Rhodovulum</taxon>
    </lineage>
</organism>
<dbReference type="Proteomes" id="UP000249185">
    <property type="component" value="Unassembled WGS sequence"/>
</dbReference>
<protein>
    <submittedName>
        <fullName evidence="1">Twin-arginine translocation pathway signal</fullName>
    </submittedName>
</protein>
<dbReference type="PROSITE" id="PS51318">
    <property type="entry name" value="TAT"/>
    <property type="match status" value="1"/>
</dbReference>
<dbReference type="PROSITE" id="PS51257">
    <property type="entry name" value="PROKAR_LIPOPROTEIN"/>
    <property type="match status" value="1"/>
</dbReference>
<dbReference type="EMBL" id="QFPW01000007">
    <property type="protein sequence ID" value="PZQ49415.1"/>
    <property type="molecule type" value="Genomic_DNA"/>
</dbReference>
<evidence type="ECO:0000313" key="2">
    <source>
        <dbReference type="Proteomes" id="UP000249185"/>
    </source>
</evidence>
<proteinExistence type="predicted"/>
<sequence>MKNRGASKRILRMTSWTRRGFLAAGGVTLAACTSQTPADAQKRRARLDAEVEAARQELITIDGAAALIERSHGVLIIPNIRQAGFFASGAYGEGALIIGPAIVEYYSLSQASIGFTFGAAAYNQALFFMTSQALQDFRLADGWQLAAGVQVVGGEDGVSAGISSTRVNRPIQELVFGQRGLIADASFAGAKYNRIVR</sequence>
<accession>A0A2W5NF53</accession>